<evidence type="ECO:0000259" key="10">
    <source>
        <dbReference type="PROSITE" id="PS50011"/>
    </source>
</evidence>
<evidence type="ECO:0000259" key="11">
    <source>
        <dbReference type="PROSITE" id="PS51352"/>
    </source>
</evidence>
<dbReference type="Proteomes" id="UP000320176">
    <property type="component" value="Unassembled WGS sequence"/>
</dbReference>
<dbReference type="InterPro" id="IPR013766">
    <property type="entry name" value="Thioredoxin_domain"/>
</dbReference>
<keyword evidence="9" id="KW-0472">Membrane</keyword>
<evidence type="ECO:0000256" key="7">
    <source>
        <dbReference type="PROSITE-ProRule" id="PRU10141"/>
    </source>
</evidence>
<keyword evidence="9" id="KW-0812">Transmembrane</keyword>
<dbReference type="InterPro" id="IPR008271">
    <property type="entry name" value="Ser/Thr_kinase_AS"/>
</dbReference>
<dbReference type="PANTHER" id="PTHR43289">
    <property type="entry name" value="MITOGEN-ACTIVATED PROTEIN KINASE KINASE KINASE 20-RELATED"/>
    <property type="match status" value="1"/>
</dbReference>
<evidence type="ECO:0000256" key="9">
    <source>
        <dbReference type="SAM" id="Phobius"/>
    </source>
</evidence>
<dbReference type="Gene3D" id="3.40.30.10">
    <property type="entry name" value="Glutaredoxin"/>
    <property type="match status" value="1"/>
</dbReference>
<gene>
    <name evidence="12" type="primary">prkC_4</name>
    <name evidence="12" type="ORF">Pla52n_04110</name>
</gene>
<dbReference type="EC" id="2.7.11.1" evidence="1"/>
<keyword evidence="2" id="KW-0723">Serine/threonine-protein kinase</keyword>
<sequence>MTQTQQHCSTPDHLLTFLRGQLNSREESELQLHLNDCVVCRERLDIAAADADAWNEAKQFFGNRALHESTDDSTGGHDEATQGAQCIRQVLDTLAPTDDPESLGRIGGYEVSGVVGSGGMGVVLKAHDRSLDRVVAVKVMSPHLASSGSARKRFAREAKAAAAVLHPNVIAIHSVASEDANPFLVMPYVRGTSLQKRIDSQGPLPLKDTLRIGAQIAAGLAAAHEQGLVHRDIKPANILLEEGVERVTITDFGLARAVDDASMTRSGVIAGTPQYMSPEQTRGEPIDARSDLFSLGSVLYAMCAGRLPFRAETTYGVLHRIANDDPTPVCEINSDVPEWLGRIIERLMAKRAEDRFESADQVAELLEGCLAHVQQPAAVQLPEAVIELALNRTRRPPIGKFIAAAAGGVALFFAGILIVLELGKGTLTIESEIDDVPIRIVQGTEVVEELTVSKSGESVRVAAGNYKIEIGGQIDGLALDNGSVTLQRGGNDVVRILKVAPVTNALGDWPYGRLMKDLQQTKPPGGVPVIPSGATIRVSMGNELTRRLEAAPDGVLDKWIGELERITGDKLKGEMARQACRTYIVNHLGVLFDNGKWNTPRADQLFFRARLISTSEAKAWKQAFESLLGEAIGQTDKANLNGGPSYAVPLVVISTDALFEIDEESVNSGFSDTQEKHSKDAAVKYRKRLSQLSKQDIATWRSKVDRFGGTRLDAAINIVLLDDYFVDEIFQGGDFAATLGGKSPVGSTDRVIDSAEDKRHAPQTRLECEAHPQDVIALQIGATKHNEPLEWTSTATEMGPFSVTITDEKVLRDDGSWGLGFTFKTQDAKRRTSTRYIAMAKGGPLPIGKFYLYKYEPNTLLDLHASVKVGEIKYPDGTSAPVSVTAIAANDTMVVLPVRVLTIDNGNNVLLSTASIEVSTDAISYNERLVFDPQYVNLDIEKYIKAKVHKSVDVVIPLDAAIHTNELMKANVGHSLLSLTAHDVMARTSVDGPFFKADSAFAHFCRLQSYEADVVNGKKVWLAKFTIPLAYSRTGTRKVQVIEADGKAVWKTEDGEQHYDQQVSQEEIDRLLKDSVQFRLDHYQGQPPRQVPIVKGRSAPKTYTDSGFNFGKLEQSGGMGAIGEQSKPEELSQTEQPPVELSPAEQALSELEAESNQLWSAYQQASEDAADDVELNRVYEQMDPRHLMPSKYLAMEEKYRGTDEGLKALVQVCSMARSVAGANSPAGKGRREAVKRVIEHYLHREGLESIIASLGGGPWVPQADELLQALVEKSPFRKTQAEALIAQINFGKETLMVESQMPKVRAAVQDRMKEAPPALRDEFEQRLKSLENTDFNQLRRDLNEQLGRLAKLYSDVTVDHYGTGGTAAQRLSHAINKVIIGQPAPELEAFDIDGKPFRLSELRGKHVVLMFALSVNDDYGDMYAPMRQLVAKYKQAPVRVVGIMSNADQTHLHAAAKRGDLNWTVIPQPLNGPLQLDWGIEGYPTVYIVDADGTLHSPLHMPYYGEGGYDTAEIDEAMKGLLREHYKNASKSRAADE</sequence>
<dbReference type="OrthoDB" id="6111975at2"/>
<dbReference type="EMBL" id="SJPN01000001">
    <property type="protein sequence ID" value="TWU07836.1"/>
    <property type="molecule type" value="Genomic_DNA"/>
</dbReference>
<comment type="caution">
    <text evidence="12">The sequence shown here is derived from an EMBL/GenBank/DDBJ whole genome shotgun (WGS) entry which is preliminary data.</text>
</comment>
<dbReference type="GO" id="GO:0016209">
    <property type="term" value="F:antioxidant activity"/>
    <property type="evidence" value="ECO:0007669"/>
    <property type="project" value="InterPro"/>
</dbReference>
<dbReference type="GO" id="GO:0005524">
    <property type="term" value="F:ATP binding"/>
    <property type="evidence" value="ECO:0007669"/>
    <property type="project" value="UniProtKB-UniRule"/>
</dbReference>
<keyword evidence="6 7" id="KW-0067">ATP-binding</keyword>
<keyword evidence="5 12" id="KW-0418">Kinase</keyword>
<dbReference type="Pfam" id="PF00578">
    <property type="entry name" value="AhpC-TSA"/>
    <property type="match status" value="1"/>
</dbReference>
<dbReference type="GO" id="GO:0004674">
    <property type="term" value="F:protein serine/threonine kinase activity"/>
    <property type="evidence" value="ECO:0007669"/>
    <property type="project" value="UniProtKB-KW"/>
</dbReference>
<dbReference type="InterPro" id="IPR000719">
    <property type="entry name" value="Prot_kinase_dom"/>
</dbReference>
<keyword evidence="9" id="KW-1133">Transmembrane helix</keyword>
<dbReference type="SUPFAM" id="SSF52833">
    <property type="entry name" value="Thioredoxin-like"/>
    <property type="match status" value="1"/>
</dbReference>
<dbReference type="CDD" id="cd14014">
    <property type="entry name" value="STKc_PknB_like"/>
    <property type="match status" value="1"/>
</dbReference>
<feature type="binding site" evidence="7">
    <location>
        <position position="138"/>
    </location>
    <ligand>
        <name>ATP</name>
        <dbReference type="ChEBI" id="CHEBI:30616"/>
    </ligand>
</feature>
<dbReference type="InterPro" id="IPR036249">
    <property type="entry name" value="Thioredoxin-like_sf"/>
</dbReference>
<evidence type="ECO:0000256" key="4">
    <source>
        <dbReference type="ARBA" id="ARBA00022741"/>
    </source>
</evidence>
<name>A0A5C6B992_9BACT</name>
<dbReference type="Pfam" id="PF00069">
    <property type="entry name" value="Pkinase"/>
    <property type="match status" value="1"/>
</dbReference>
<dbReference type="InterPro" id="IPR011009">
    <property type="entry name" value="Kinase-like_dom_sf"/>
</dbReference>
<dbReference type="CDD" id="cd02966">
    <property type="entry name" value="TlpA_like_family"/>
    <property type="match status" value="1"/>
</dbReference>
<dbReference type="GO" id="GO:0016491">
    <property type="term" value="F:oxidoreductase activity"/>
    <property type="evidence" value="ECO:0007669"/>
    <property type="project" value="InterPro"/>
</dbReference>
<dbReference type="Gene3D" id="1.10.510.10">
    <property type="entry name" value="Transferase(Phosphotransferase) domain 1"/>
    <property type="match status" value="1"/>
</dbReference>
<accession>A0A5C6B992</accession>
<evidence type="ECO:0000256" key="3">
    <source>
        <dbReference type="ARBA" id="ARBA00022679"/>
    </source>
</evidence>
<dbReference type="RefSeq" id="WP_146517990.1">
    <property type="nucleotide sequence ID" value="NZ_CP151726.1"/>
</dbReference>
<feature type="domain" description="Protein kinase" evidence="10">
    <location>
        <begin position="109"/>
        <end position="370"/>
    </location>
</feature>
<dbReference type="InterPro" id="IPR017441">
    <property type="entry name" value="Protein_kinase_ATP_BS"/>
</dbReference>
<dbReference type="FunFam" id="1.10.510.10:FF:000021">
    <property type="entry name" value="Serine/threonine protein kinase"/>
    <property type="match status" value="1"/>
</dbReference>
<evidence type="ECO:0000313" key="12">
    <source>
        <dbReference type="EMBL" id="TWU07836.1"/>
    </source>
</evidence>
<organism evidence="12 13">
    <name type="scientific">Stieleria varia</name>
    <dbReference type="NCBI Taxonomy" id="2528005"/>
    <lineage>
        <taxon>Bacteria</taxon>
        <taxon>Pseudomonadati</taxon>
        <taxon>Planctomycetota</taxon>
        <taxon>Planctomycetia</taxon>
        <taxon>Pirellulales</taxon>
        <taxon>Pirellulaceae</taxon>
        <taxon>Stieleria</taxon>
    </lineage>
</organism>
<reference evidence="12 13" key="1">
    <citation type="submission" date="2019-02" db="EMBL/GenBank/DDBJ databases">
        <title>Deep-cultivation of Planctomycetes and their phenomic and genomic characterization uncovers novel biology.</title>
        <authorList>
            <person name="Wiegand S."/>
            <person name="Jogler M."/>
            <person name="Boedeker C."/>
            <person name="Pinto D."/>
            <person name="Vollmers J."/>
            <person name="Rivas-Marin E."/>
            <person name="Kohn T."/>
            <person name="Peeters S.H."/>
            <person name="Heuer A."/>
            <person name="Rast P."/>
            <person name="Oberbeckmann S."/>
            <person name="Bunk B."/>
            <person name="Jeske O."/>
            <person name="Meyerdierks A."/>
            <person name="Storesund J.E."/>
            <person name="Kallscheuer N."/>
            <person name="Luecker S."/>
            <person name="Lage O.M."/>
            <person name="Pohl T."/>
            <person name="Merkel B.J."/>
            <person name="Hornburger P."/>
            <person name="Mueller R.-W."/>
            <person name="Bruemmer F."/>
            <person name="Labrenz M."/>
            <person name="Spormann A.M."/>
            <person name="Op Den Camp H."/>
            <person name="Overmann J."/>
            <person name="Amann R."/>
            <person name="Jetten M.S.M."/>
            <person name="Mascher T."/>
            <person name="Medema M.H."/>
            <person name="Devos D.P."/>
            <person name="Kaster A.-K."/>
            <person name="Ovreas L."/>
            <person name="Rohde M."/>
            <person name="Galperin M.Y."/>
            <person name="Jogler C."/>
        </authorList>
    </citation>
    <scope>NUCLEOTIDE SEQUENCE [LARGE SCALE GENOMIC DNA]</scope>
    <source>
        <strain evidence="12 13">Pla52n</strain>
    </source>
</reference>
<evidence type="ECO:0000256" key="8">
    <source>
        <dbReference type="SAM" id="MobiDB-lite"/>
    </source>
</evidence>
<evidence type="ECO:0000256" key="2">
    <source>
        <dbReference type="ARBA" id="ARBA00022527"/>
    </source>
</evidence>
<dbReference type="PROSITE" id="PS50011">
    <property type="entry name" value="PROTEIN_KINASE_DOM"/>
    <property type="match status" value="1"/>
</dbReference>
<keyword evidence="13" id="KW-1185">Reference proteome</keyword>
<feature type="region of interest" description="Disordered" evidence="8">
    <location>
        <begin position="1117"/>
        <end position="1140"/>
    </location>
</feature>
<feature type="domain" description="Thioredoxin" evidence="11">
    <location>
        <begin position="1378"/>
        <end position="1523"/>
    </location>
</feature>
<dbReference type="Gene3D" id="3.30.200.20">
    <property type="entry name" value="Phosphorylase Kinase, domain 1"/>
    <property type="match status" value="1"/>
</dbReference>
<proteinExistence type="predicted"/>
<evidence type="ECO:0000313" key="13">
    <source>
        <dbReference type="Proteomes" id="UP000320176"/>
    </source>
</evidence>
<keyword evidence="4 7" id="KW-0547">Nucleotide-binding</keyword>
<keyword evidence="3 12" id="KW-0808">Transferase</keyword>
<protein>
    <recommendedName>
        <fullName evidence="1">non-specific serine/threonine protein kinase</fullName>
        <ecNumber evidence="1">2.7.11.1</ecNumber>
    </recommendedName>
</protein>
<feature type="transmembrane region" description="Helical" evidence="9">
    <location>
        <begin position="401"/>
        <end position="420"/>
    </location>
</feature>
<dbReference type="PROSITE" id="PS00108">
    <property type="entry name" value="PROTEIN_KINASE_ST"/>
    <property type="match status" value="1"/>
</dbReference>
<evidence type="ECO:0000256" key="6">
    <source>
        <dbReference type="ARBA" id="ARBA00022840"/>
    </source>
</evidence>
<dbReference type="PANTHER" id="PTHR43289:SF6">
    <property type="entry name" value="SERINE_THREONINE-PROTEIN KINASE NEKL-3"/>
    <property type="match status" value="1"/>
</dbReference>
<dbReference type="SUPFAM" id="SSF56112">
    <property type="entry name" value="Protein kinase-like (PK-like)"/>
    <property type="match status" value="1"/>
</dbReference>
<dbReference type="PROSITE" id="PS51352">
    <property type="entry name" value="THIOREDOXIN_2"/>
    <property type="match status" value="1"/>
</dbReference>
<dbReference type="SMART" id="SM00220">
    <property type="entry name" value="S_TKc"/>
    <property type="match status" value="1"/>
</dbReference>
<evidence type="ECO:0000256" key="5">
    <source>
        <dbReference type="ARBA" id="ARBA00022777"/>
    </source>
</evidence>
<evidence type="ECO:0000256" key="1">
    <source>
        <dbReference type="ARBA" id="ARBA00012513"/>
    </source>
</evidence>
<dbReference type="PROSITE" id="PS00107">
    <property type="entry name" value="PROTEIN_KINASE_ATP"/>
    <property type="match status" value="1"/>
</dbReference>
<dbReference type="InterPro" id="IPR000866">
    <property type="entry name" value="AhpC/TSA"/>
</dbReference>